<dbReference type="RefSeq" id="WP_310355745.1">
    <property type="nucleotide sequence ID" value="NZ_JAVDVC010000001.1"/>
</dbReference>
<dbReference type="InterPro" id="IPR029044">
    <property type="entry name" value="Nucleotide-diphossugar_trans"/>
</dbReference>
<sequence>MQNVTCAVIAAAGMGTRIGLGMPKCMIEIEGKTILTRLIEMLRDHVSLIHVVVGYREEMVIEYCAQHHRDVVLVRNPNYRSTNTAYSFAKGAAAITGKVVYLDGDLLIAPDSLANFLKIAAETDILVGLTDAKSENAVFAECSEKDELLITSFSRTETSPYEWANIVSGPSNMLTDASGYVFERLADHLPLQGKLLALAEVDTAADLIAARTFVNNMLLASTITVS</sequence>
<gene>
    <name evidence="5" type="ORF">J2W43_000321</name>
</gene>
<accession>A0AAW8M3V5</accession>
<dbReference type="Gene3D" id="3.90.550.10">
    <property type="entry name" value="Spore Coat Polysaccharide Biosynthesis Protein SpsA, Chain A"/>
    <property type="match status" value="1"/>
</dbReference>
<evidence type="ECO:0000256" key="2">
    <source>
        <dbReference type="ARBA" id="ARBA00022695"/>
    </source>
</evidence>
<dbReference type="EMBL" id="JAVDVC010000001">
    <property type="protein sequence ID" value="MDR6956358.1"/>
    <property type="molecule type" value="Genomic_DNA"/>
</dbReference>
<dbReference type="SUPFAM" id="SSF53448">
    <property type="entry name" value="Nucleotide-diphospho-sugar transferases"/>
    <property type="match status" value="1"/>
</dbReference>
<keyword evidence="3" id="KW-0460">Magnesium</keyword>
<dbReference type="AlphaFoldDB" id="A0AAW8M3V5"/>
<evidence type="ECO:0000313" key="5">
    <source>
        <dbReference type="EMBL" id="MDR6956358.1"/>
    </source>
</evidence>
<dbReference type="GO" id="GO:0016301">
    <property type="term" value="F:kinase activity"/>
    <property type="evidence" value="ECO:0007669"/>
    <property type="project" value="UniProtKB-KW"/>
</dbReference>
<keyword evidence="1" id="KW-0808">Transferase</keyword>
<dbReference type="GO" id="GO:0016779">
    <property type="term" value="F:nucleotidyltransferase activity"/>
    <property type="evidence" value="ECO:0007669"/>
    <property type="project" value="UniProtKB-KW"/>
</dbReference>
<comment type="caution">
    <text evidence="5">The sequence shown here is derived from an EMBL/GenBank/DDBJ whole genome shotgun (WGS) entry which is preliminary data.</text>
</comment>
<dbReference type="PANTHER" id="PTHR43584">
    <property type="entry name" value="NUCLEOTIDYL TRANSFERASE"/>
    <property type="match status" value="1"/>
</dbReference>
<dbReference type="Pfam" id="PF12804">
    <property type="entry name" value="NTP_transf_3"/>
    <property type="match status" value="1"/>
</dbReference>
<evidence type="ECO:0000256" key="1">
    <source>
        <dbReference type="ARBA" id="ARBA00022679"/>
    </source>
</evidence>
<keyword evidence="2" id="KW-0548">Nucleotidyltransferase</keyword>
<evidence type="ECO:0000313" key="6">
    <source>
        <dbReference type="Proteomes" id="UP001252613"/>
    </source>
</evidence>
<dbReference type="PANTHER" id="PTHR43584:SF8">
    <property type="entry name" value="N-ACETYLMURAMATE ALPHA-1-PHOSPHATE URIDYLYLTRANSFERASE"/>
    <property type="match status" value="1"/>
</dbReference>
<name>A0AAW8M3V5_9PSED</name>
<protein>
    <submittedName>
        <fullName evidence="5">Choline kinase</fullName>
    </submittedName>
</protein>
<proteinExistence type="predicted"/>
<organism evidence="5 6">
    <name type="scientific">Pseudomonas brassicacearum</name>
    <dbReference type="NCBI Taxonomy" id="930166"/>
    <lineage>
        <taxon>Bacteria</taxon>
        <taxon>Pseudomonadati</taxon>
        <taxon>Pseudomonadota</taxon>
        <taxon>Gammaproteobacteria</taxon>
        <taxon>Pseudomonadales</taxon>
        <taxon>Pseudomonadaceae</taxon>
        <taxon>Pseudomonas</taxon>
    </lineage>
</organism>
<reference evidence="5" key="1">
    <citation type="submission" date="2023-07" db="EMBL/GenBank/DDBJ databases">
        <title>Sorghum-associated microbial communities from plants grown in Nebraska, USA.</title>
        <authorList>
            <person name="Schachtman D."/>
        </authorList>
    </citation>
    <scope>NUCLEOTIDE SEQUENCE</scope>
    <source>
        <strain evidence="5">3432</strain>
    </source>
</reference>
<evidence type="ECO:0000256" key="3">
    <source>
        <dbReference type="ARBA" id="ARBA00022842"/>
    </source>
</evidence>
<dbReference type="InterPro" id="IPR050065">
    <property type="entry name" value="GlmU-like"/>
</dbReference>
<dbReference type="InterPro" id="IPR025877">
    <property type="entry name" value="MobA-like_NTP_Trfase"/>
</dbReference>
<evidence type="ECO:0000259" key="4">
    <source>
        <dbReference type="Pfam" id="PF12804"/>
    </source>
</evidence>
<keyword evidence="5" id="KW-0418">Kinase</keyword>
<feature type="domain" description="MobA-like NTP transferase" evidence="4">
    <location>
        <begin position="7"/>
        <end position="134"/>
    </location>
</feature>
<dbReference type="Proteomes" id="UP001252613">
    <property type="component" value="Unassembled WGS sequence"/>
</dbReference>